<dbReference type="RefSeq" id="WP_063216848.1">
    <property type="nucleotide sequence ID" value="NZ_CP015220.1"/>
</dbReference>
<organism evidence="2 3">
    <name type="scientific">Rhodococcoides fascians</name>
    <name type="common">Rhodococcus fascians</name>
    <dbReference type="NCBI Taxonomy" id="1828"/>
    <lineage>
        <taxon>Bacteria</taxon>
        <taxon>Bacillati</taxon>
        <taxon>Actinomycetota</taxon>
        <taxon>Actinomycetes</taxon>
        <taxon>Mycobacteriales</taxon>
        <taxon>Nocardiaceae</taxon>
        <taxon>Rhodococcoides</taxon>
    </lineage>
</organism>
<dbReference type="Pfam" id="PF00174">
    <property type="entry name" value="Oxidored_molyb"/>
    <property type="match status" value="1"/>
</dbReference>
<keyword evidence="3" id="KW-1185">Reference proteome</keyword>
<sequence>MPIDEPKIAGSPVGRRVVLGLVAAGVAGIVGGGAVQKGLASVLGPIGNHDPTGLIGLIPVGNNFRFYSVTQGAPRKDENSYALTVGGSVDTPRTFTLQDLRSMPQTSLVRDFQCVTGWRVPEVAWSGVRLADILDAVGPTASATSLRFTSFDGTYTESLTLDQARRDDVLVASTMLDGPVTHDHGGPVRLFVASMYGYKSIKWLGGIELTDNVVPGYWEKRGYDIDAYVGESNGRRDDPTS</sequence>
<dbReference type="AlphaFoldDB" id="A0A143QIL7"/>
<dbReference type="Proteomes" id="UP000076038">
    <property type="component" value="Chromosome"/>
</dbReference>
<dbReference type="PATRIC" id="fig|1653479.3.peg.1598"/>
<evidence type="ECO:0000313" key="2">
    <source>
        <dbReference type="EMBL" id="AMY22880.1"/>
    </source>
</evidence>
<dbReference type="EC" id="1.8.-.-" evidence="2"/>
<evidence type="ECO:0000259" key="1">
    <source>
        <dbReference type="Pfam" id="PF00174"/>
    </source>
</evidence>
<dbReference type="KEGG" id="rhs:A3Q41_01576"/>
<protein>
    <submittedName>
        <fullName evidence="2">Sulfoxide reductase catalytic subunit YedY</fullName>
        <ecNumber evidence="2">1.8.-.-</ecNumber>
    </submittedName>
</protein>
<reference evidence="3" key="2">
    <citation type="submission" date="2016-04" db="EMBL/GenBank/DDBJ databases">
        <title>Complete Genome and Plasmid Sequences for Rhodococcus fascians D188 and Draft Sequences for Rhodococcus spp. Isolates PBTS 1 and PBTS 2.</title>
        <authorList>
            <person name="Stamer R."/>
            <person name="Vereecke D."/>
            <person name="Zhang Y."/>
            <person name="Schilkey F."/>
            <person name="Devitt N."/>
            <person name="Randall J."/>
        </authorList>
    </citation>
    <scope>NUCLEOTIDE SEQUENCE [LARGE SCALE GENOMIC DNA]</scope>
    <source>
        <strain evidence="3">PBTS2</strain>
    </source>
</reference>
<feature type="domain" description="Oxidoreductase molybdopterin-binding" evidence="1">
    <location>
        <begin position="73"/>
        <end position="218"/>
    </location>
</feature>
<dbReference type="GO" id="GO:0016491">
    <property type="term" value="F:oxidoreductase activity"/>
    <property type="evidence" value="ECO:0007669"/>
    <property type="project" value="UniProtKB-KW"/>
</dbReference>
<dbReference type="PANTHER" id="PTHR43032">
    <property type="entry name" value="PROTEIN-METHIONINE-SULFOXIDE REDUCTASE"/>
    <property type="match status" value="1"/>
</dbReference>
<gene>
    <name evidence="2" type="primary">yedY_2</name>
    <name evidence="2" type="ORF">A3Q41_01576</name>
</gene>
<dbReference type="Gene3D" id="3.90.420.10">
    <property type="entry name" value="Oxidoreductase, molybdopterin-binding domain"/>
    <property type="match status" value="1"/>
</dbReference>
<evidence type="ECO:0000313" key="3">
    <source>
        <dbReference type="Proteomes" id="UP000076038"/>
    </source>
</evidence>
<dbReference type="SUPFAM" id="SSF56524">
    <property type="entry name" value="Oxidoreductase molybdopterin-binding domain"/>
    <property type="match status" value="1"/>
</dbReference>
<dbReference type="InterPro" id="IPR036374">
    <property type="entry name" value="OxRdtase_Mopterin-bd_sf"/>
</dbReference>
<reference evidence="2 3" key="1">
    <citation type="journal article" date="2016" name="Genome Announc.">
        <title>Complete Genome and Plasmid Sequences for Rhodococcus fascians D188 and Draft Sequences for Rhodococcus Isolates PBTS 1 and PBTS 2.</title>
        <authorList>
            <person name="Stamler R.A."/>
            <person name="Vereecke D."/>
            <person name="Zhang Y."/>
            <person name="Schilkey F."/>
            <person name="Devitt N."/>
            <person name="Randall J.J."/>
        </authorList>
    </citation>
    <scope>NUCLEOTIDE SEQUENCE [LARGE SCALE GENOMIC DNA]</scope>
    <source>
        <strain evidence="2 3">PBTS2</strain>
    </source>
</reference>
<accession>A0A143QIL7</accession>
<keyword evidence="2" id="KW-0560">Oxidoreductase</keyword>
<dbReference type="OrthoDB" id="9795587at2"/>
<proteinExistence type="predicted"/>
<dbReference type="EMBL" id="CP015220">
    <property type="protein sequence ID" value="AMY22880.1"/>
    <property type="molecule type" value="Genomic_DNA"/>
</dbReference>
<dbReference type="InterPro" id="IPR000572">
    <property type="entry name" value="OxRdtase_Mopterin-bd_dom"/>
</dbReference>
<name>A0A143QIL7_RHOFA</name>
<dbReference type="PANTHER" id="PTHR43032:SF4">
    <property type="entry name" value="OXIDOREDUCTASE MOLYBDOPTERIN-BINDING DOMAIN-CONTAINING PROTEIN"/>
    <property type="match status" value="1"/>
</dbReference>